<organism evidence="16 17">
    <name type="scientific">Drechslerella dactyloides</name>
    <name type="common">Nematode-trapping fungus</name>
    <name type="synonym">Arthrobotrys dactyloides</name>
    <dbReference type="NCBI Taxonomy" id="74499"/>
    <lineage>
        <taxon>Eukaryota</taxon>
        <taxon>Fungi</taxon>
        <taxon>Dikarya</taxon>
        <taxon>Ascomycota</taxon>
        <taxon>Pezizomycotina</taxon>
        <taxon>Orbiliomycetes</taxon>
        <taxon>Orbiliales</taxon>
        <taxon>Orbiliaceae</taxon>
        <taxon>Drechslerella</taxon>
    </lineage>
</organism>
<dbReference type="InterPro" id="IPR000719">
    <property type="entry name" value="Prot_kinase_dom"/>
</dbReference>
<evidence type="ECO:0000256" key="6">
    <source>
        <dbReference type="ARBA" id="ARBA00022527"/>
    </source>
</evidence>
<evidence type="ECO:0000256" key="8">
    <source>
        <dbReference type="ARBA" id="ARBA00022741"/>
    </source>
</evidence>
<dbReference type="InterPro" id="IPR008266">
    <property type="entry name" value="Tyr_kinase_AS"/>
</dbReference>
<comment type="catalytic activity">
    <reaction evidence="13">
        <text>L-threonyl-[protein] + ATP = O-phospho-L-threonyl-[protein] + ADP + H(+)</text>
        <dbReference type="Rhea" id="RHEA:46608"/>
        <dbReference type="Rhea" id="RHEA-COMP:11060"/>
        <dbReference type="Rhea" id="RHEA-COMP:11605"/>
        <dbReference type="ChEBI" id="CHEBI:15378"/>
        <dbReference type="ChEBI" id="CHEBI:30013"/>
        <dbReference type="ChEBI" id="CHEBI:30616"/>
        <dbReference type="ChEBI" id="CHEBI:61977"/>
        <dbReference type="ChEBI" id="CHEBI:456216"/>
        <dbReference type="EC" id="2.7.11.1"/>
    </reaction>
</comment>
<dbReference type="PROSITE" id="PS00109">
    <property type="entry name" value="PROTEIN_KINASE_TYR"/>
    <property type="match status" value="1"/>
</dbReference>
<evidence type="ECO:0000259" key="15">
    <source>
        <dbReference type="PROSITE" id="PS50011"/>
    </source>
</evidence>
<dbReference type="InterPro" id="IPR052396">
    <property type="entry name" value="Meiotic_Drive_Suppr_Kinase"/>
</dbReference>
<evidence type="ECO:0000256" key="7">
    <source>
        <dbReference type="ARBA" id="ARBA00022679"/>
    </source>
</evidence>
<evidence type="ECO:0000256" key="13">
    <source>
        <dbReference type="ARBA" id="ARBA00047899"/>
    </source>
</evidence>
<feature type="domain" description="Protein kinase" evidence="15">
    <location>
        <begin position="290"/>
        <end position="467"/>
    </location>
</feature>
<dbReference type="GO" id="GO:0005524">
    <property type="term" value="F:ATP binding"/>
    <property type="evidence" value="ECO:0007669"/>
    <property type="project" value="UniProtKB-KW"/>
</dbReference>
<dbReference type="EMBL" id="JAQGDS010000008">
    <property type="protein sequence ID" value="KAJ6258811.1"/>
    <property type="molecule type" value="Genomic_DNA"/>
</dbReference>
<proteinExistence type="predicted"/>
<evidence type="ECO:0000256" key="5">
    <source>
        <dbReference type="ARBA" id="ARBA00019973"/>
    </source>
</evidence>
<dbReference type="AlphaFoldDB" id="A0AAD6IYB4"/>
<evidence type="ECO:0000256" key="11">
    <source>
        <dbReference type="ARBA" id="ARBA00030980"/>
    </source>
</evidence>
<keyword evidence="8" id="KW-0547">Nucleotide-binding</keyword>
<evidence type="ECO:0000256" key="12">
    <source>
        <dbReference type="ARBA" id="ARBA00033194"/>
    </source>
</evidence>
<evidence type="ECO:0000256" key="4">
    <source>
        <dbReference type="ARBA" id="ARBA00013948"/>
    </source>
</evidence>
<sequence>MKLSKYLDRAAAPALRIPTLDLRESATALPANPRCLPTSLLPWDDFDDGVKDLLEPHLEETVTEITSKELKREKSPLHIVNQKSTLVNLAIQRFEAPTKRILRNILHVDGYFDHHDPSYHIGQPDRMFAKYPTGRHKKKTSHSEVKARLVVEYKTPWTLPLPDDIITTFNEHSHGEVVKAVQQLYGYMHWNDVEIGVLSNHDSTFFFQRTEDARLRVSRCYKRSDRGLRSTVAALTYVCYYTCREGYRYYSPPVNDGAPGPRILDFDVQSEIISDESRVPWGDMAACVDRRSPRNAGAVVRGRLYRRGGSSEEAQKWERAVVCKIYDLSSAVSRENAGHEIAMYSDLRDVQGHFIPRLYAAGTHCGILKILILEDCGVSAADIVRDGCRLPETFWLQARRALRAVHDRSILHGDLRMHNIVVSSGEVRLIDLGGSVRAPEKRREAAVAYQDELRELEELQRRYEGRL</sequence>
<evidence type="ECO:0000256" key="1">
    <source>
        <dbReference type="ARBA" id="ARBA00003747"/>
    </source>
</evidence>
<protein>
    <recommendedName>
        <fullName evidence="5">EKC/KEOPS complex subunit BUD32</fullName>
        <ecNumber evidence="3">2.7.11.1</ecNumber>
    </recommendedName>
    <alternativeName>
        <fullName evidence="11 12">Atypical Serine/threonine protein kinase BUD32</fullName>
    </alternativeName>
    <alternativeName>
        <fullName evidence="4">EKC/KEOPS complex subunit bud32</fullName>
    </alternativeName>
</protein>
<dbReference type="PROSITE" id="PS50011">
    <property type="entry name" value="PROTEIN_KINASE_DOM"/>
    <property type="match status" value="1"/>
</dbReference>
<keyword evidence="6" id="KW-0723">Serine/threonine-protein kinase</keyword>
<dbReference type="Pfam" id="PF01163">
    <property type="entry name" value="RIO1"/>
    <property type="match status" value="1"/>
</dbReference>
<evidence type="ECO:0000313" key="16">
    <source>
        <dbReference type="EMBL" id="KAJ6258811.1"/>
    </source>
</evidence>
<dbReference type="PANTHER" id="PTHR37171:SF1">
    <property type="entry name" value="SERINE_THREONINE-PROTEIN KINASE YRZF-RELATED"/>
    <property type="match status" value="1"/>
</dbReference>
<dbReference type="SUPFAM" id="SSF56112">
    <property type="entry name" value="Protein kinase-like (PK-like)"/>
    <property type="match status" value="1"/>
</dbReference>
<comment type="subunit">
    <text evidence="2">Component of the EKC/KEOPS complex composed of at least BUD32, CGI121, GON7, KAE1 and PCC1; the whole complex dimerizes.</text>
</comment>
<dbReference type="GO" id="GO:0004674">
    <property type="term" value="F:protein serine/threonine kinase activity"/>
    <property type="evidence" value="ECO:0007669"/>
    <property type="project" value="UniProtKB-KW"/>
</dbReference>
<evidence type="ECO:0000313" key="17">
    <source>
        <dbReference type="Proteomes" id="UP001221413"/>
    </source>
</evidence>
<dbReference type="Gene3D" id="1.10.510.10">
    <property type="entry name" value="Transferase(Phosphotransferase) domain 1"/>
    <property type="match status" value="1"/>
</dbReference>
<evidence type="ECO:0000256" key="14">
    <source>
        <dbReference type="ARBA" id="ARBA00048679"/>
    </source>
</evidence>
<dbReference type="PANTHER" id="PTHR37171">
    <property type="entry name" value="SERINE/THREONINE-PROTEIN KINASE YRZF-RELATED"/>
    <property type="match status" value="1"/>
</dbReference>
<dbReference type="InterPro" id="IPR011009">
    <property type="entry name" value="Kinase-like_dom_sf"/>
</dbReference>
<gene>
    <name evidence="16" type="ORF">Dda_6865</name>
</gene>
<dbReference type="InterPro" id="IPR018934">
    <property type="entry name" value="RIO_dom"/>
</dbReference>
<keyword evidence="10" id="KW-0067">ATP-binding</keyword>
<evidence type="ECO:0000256" key="2">
    <source>
        <dbReference type="ARBA" id="ARBA00011534"/>
    </source>
</evidence>
<evidence type="ECO:0000256" key="9">
    <source>
        <dbReference type="ARBA" id="ARBA00022777"/>
    </source>
</evidence>
<accession>A0AAD6IYB4</accession>
<comment type="function">
    <text evidence="1">Component of the EKC/KEOPS complex that is required for the formation of a threonylcarbamoyl group on adenosine at position 37 (t(6)A37) in tRNAs that read codons beginning with adenine. The complex is probably involved in the transfer of the threonylcarbamoyl moiety of threonylcarbamoyl-AMP (TC-AMP) to the N6 group of A37. BUD32 has ATPase activity in the context of the EKC/KEOPS complex and likely plays a supporting role to the catalytic subunit KAE1. The EKC/KEOPS complex also promotes both telomere uncapping and telomere elongation. The complex is required for efficient recruitment of transcriptional coactivators.</text>
</comment>
<comment type="catalytic activity">
    <reaction evidence="14">
        <text>L-seryl-[protein] + ATP = O-phospho-L-seryl-[protein] + ADP + H(+)</text>
        <dbReference type="Rhea" id="RHEA:17989"/>
        <dbReference type="Rhea" id="RHEA-COMP:9863"/>
        <dbReference type="Rhea" id="RHEA-COMP:11604"/>
        <dbReference type="ChEBI" id="CHEBI:15378"/>
        <dbReference type="ChEBI" id="CHEBI:29999"/>
        <dbReference type="ChEBI" id="CHEBI:30616"/>
        <dbReference type="ChEBI" id="CHEBI:83421"/>
        <dbReference type="ChEBI" id="CHEBI:456216"/>
        <dbReference type="EC" id="2.7.11.1"/>
    </reaction>
</comment>
<name>A0AAD6IYB4_DREDA</name>
<dbReference type="EC" id="2.7.11.1" evidence="3"/>
<keyword evidence="17" id="KW-1185">Reference proteome</keyword>
<dbReference type="Proteomes" id="UP001221413">
    <property type="component" value="Unassembled WGS sequence"/>
</dbReference>
<keyword evidence="7" id="KW-0808">Transferase</keyword>
<keyword evidence="9" id="KW-0418">Kinase</keyword>
<reference evidence="16" key="1">
    <citation type="submission" date="2023-01" db="EMBL/GenBank/DDBJ databases">
        <title>The chitinases involved in constricting ring structure development in the nematode-trapping fungus Drechslerella dactyloides.</title>
        <authorList>
            <person name="Wang R."/>
            <person name="Zhang L."/>
            <person name="Tang P."/>
            <person name="Li S."/>
            <person name="Liang L."/>
        </authorList>
    </citation>
    <scope>NUCLEOTIDE SEQUENCE</scope>
    <source>
        <strain evidence="16">YMF1.00031</strain>
    </source>
</reference>
<comment type="caution">
    <text evidence="16">The sequence shown here is derived from an EMBL/GenBank/DDBJ whole genome shotgun (WGS) entry which is preliminary data.</text>
</comment>
<evidence type="ECO:0000256" key="10">
    <source>
        <dbReference type="ARBA" id="ARBA00022840"/>
    </source>
</evidence>
<evidence type="ECO:0000256" key="3">
    <source>
        <dbReference type="ARBA" id="ARBA00012513"/>
    </source>
</evidence>